<dbReference type="Gene3D" id="1.10.533.10">
    <property type="entry name" value="Death Domain, Fas"/>
    <property type="match status" value="2"/>
</dbReference>
<comment type="caution">
    <text evidence="3">The sequence shown here is derived from an EMBL/GenBank/DDBJ whole genome shotgun (WGS) entry which is preliminary data.</text>
</comment>
<accession>A0A8B6CWE6</accession>
<feature type="region of interest" description="Disordered" evidence="1">
    <location>
        <begin position="325"/>
        <end position="351"/>
    </location>
</feature>
<protein>
    <recommendedName>
        <fullName evidence="2">CARD domain-containing protein</fullName>
    </recommendedName>
</protein>
<dbReference type="Proteomes" id="UP000596742">
    <property type="component" value="Unassembled WGS sequence"/>
</dbReference>
<feature type="domain" description="CARD" evidence="2">
    <location>
        <begin position="153"/>
        <end position="212"/>
    </location>
</feature>
<evidence type="ECO:0000313" key="4">
    <source>
        <dbReference type="Proteomes" id="UP000596742"/>
    </source>
</evidence>
<dbReference type="GO" id="GO:0070513">
    <property type="term" value="F:death domain binding"/>
    <property type="evidence" value="ECO:0007669"/>
    <property type="project" value="InterPro"/>
</dbReference>
<dbReference type="OrthoDB" id="6109927at2759"/>
<dbReference type="InterPro" id="IPR001315">
    <property type="entry name" value="CARD"/>
</dbReference>
<evidence type="ECO:0000313" key="3">
    <source>
        <dbReference type="EMBL" id="VDI10473.1"/>
    </source>
</evidence>
<organism evidence="3 4">
    <name type="scientific">Mytilus galloprovincialis</name>
    <name type="common">Mediterranean mussel</name>
    <dbReference type="NCBI Taxonomy" id="29158"/>
    <lineage>
        <taxon>Eukaryota</taxon>
        <taxon>Metazoa</taxon>
        <taxon>Spiralia</taxon>
        <taxon>Lophotrochozoa</taxon>
        <taxon>Mollusca</taxon>
        <taxon>Bivalvia</taxon>
        <taxon>Autobranchia</taxon>
        <taxon>Pteriomorphia</taxon>
        <taxon>Mytilida</taxon>
        <taxon>Mytiloidea</taxon>
        <taxon>Mytilidae</taxon>
        <taxon>Mytilinae</taxon>
        <taxon>Mytilus</taxon>
    </lineage>
</organism>
<keyword evidence="4" id="KW-1185">Reference proteome</keyword>
<dbReference type="CDD" id="cd01671">
    <property type="entry name" value="CARD"/>
    <property type="match status" value="2"/>
</dbReference>
<reference evidence="3" key="1">
    <citation type="submission" date="2018-11" db="EMBL/GenBank/DDBJ databases">
        <authorList>
            <person name="Alioto T."/>
            <person name="Alioto T."/>
        </authorList>
    </citation>
    <scope>NUCLEOTIDE SEQUENCE</scope>
</reference>
<dbReference type="SUPFAM" id="SSF47986">
    <property type="entry name" value="DEATH domain"/>
    <property type="match status" value="2"/>
</dbReference>
<dbReference type="PANTHER" id="PTHR15034">
    <property type="entry name" value="DEATH DOMAIN-CONTAINING PROTEIN CRADD"/>
    <property type="match status" value="1"/>
</dbReference>
<dbReference type="EMBL" id="UYJE01002405">
    <property type="protein sequence ID" value="VDI10473.1"/>
    <property type="molecule type" value="Genomic_DNA"/>
</dbReference>
<evidence type="ECO:0000256" key="1">
    <source>
        <dbReference type="SAM" id="MobiDB-lite"/>
    </source>
</evidence>
<feature type="compositionally biased region" description="Basic residues" evidence="1">
    <location>
        <begin position="331"/>
        <end position="343"/>
    </location>
</feature>
<dbReference type="InterPro" id="IPR037939">
    <property type="entry name" value="CRADD"/>
</dbReference>
<dbReference type="AlphaFoldDB" id="A0A8B6CWE6"/>
<gene>
    <name evidence="3" type="ORF">MGAL_10B082274</name>
</gene>
<dbReference type="GO" id="GO:0042981">
    <property type="term" value="P:regulation of apoptotic process"/>
    <property type="evidence" value="ECO:0007669"/>
    <property type="project" value="InterPro"/>
</dbReference>
<dbReference type="PROSITE" id="PS50209">
    <property type="entry name" value="CARD"/>
    <property type="match status" value="2"/>
</dbReference>
<dbReference type="GO" id="GO:0002020">
    <property type="term" value="F:protease binding"/>
    <property type="evidence" value="ECO:0007669"/>
    <property type="project" value="InterPro"/>
</dbReference>
<dbReference type="Pfam" id="PF00619">
    <property type="entry name" value="CARD"/>
    <property type="match status" value="2"/>
</dbReference>
<dbReference type="InterPro" id="IPR011029">
    <property type="entry name" value="DEATH-like_dom_sf"/>
</dbReference>
<feature type="domain" description="CARD" evidence="2">
    <location>
        <begin position="45"/>
        <end position="119"/>
    </location>
</feature>
<name>A0A8B6CWE6_MYTGA</name>
<sequence>MFWYSNHVFLVDIQIRVTHNMRESHDLQTERYWVCVIKILRLTGMETQDRERLRKYRTDIINNLEAGDILDYLHEDEILSNTDCELIVSGKTRKERSRLLVDTITRRGPKAYSSFSRALSLSKYEFLNAKISSGQYRFTKVYQKQKFSQEIKTSSHSSEPMYEIRTLILENVEPIDILDILYQEQVLSEHEYELVQECKTRKSRCSKLLYLLSLCHQDILIPVLNEAFNSKYDFIRTTINQTVEEGRFKTNELYFECAEICKHTCIKCRDGDKKCMSDLSCKRCVELMSSDDCKCYIADDIKSLKTSALDKRNYRQLVSNHPKCSTTQLCRPKHSRNRQRPYKKSSSLSPLPLSDIDSTSSFMTDIRSYFQSTWMGNSKSRKLFILKTLSTRPPLEQHQHLLVAFNYLSTLINEGKFDIFQCYCDELRHKYTDDYDLNCLILYLQASRELFRKDSDKAKKLISNALEIVPKTSNPQYFTTGLLSAKSRMFLSKRQFEKFQTTIDDAKMIVESEPLSYTGHAAGWLYLNDARYSAIQIGCINFQQRNSARACKLLHNKAKNSFKKSIYHFQRDVGKDGPFGFGYALCRLIILLLRCGDNGRMMDILHPSSVDIKTAAKYLNLLEDYIKDMPKMLKMHLDLAKCDYYSRIKMPQSALQYATSAHKLSKDLQMLEFSEHAYNRIIKLNGIHHLSGSETKT</sequence>
<dbReference type="PANTHER" id="PTHR15034:SF5">
    <property type="entry name" value="DEATH DOMAIN-CONTAINING PROTEIN CRADD"/>
    <property type="match status" value="1"/>
</dbReference>
<evidence type="ECO:0000259" key="2">
    <source>
        <dbReference type="PROSITE" id="PS50209"/>
    </source>
</evidence>
<dbReference type="SMART" id="SM00114">
    <property type="entry name" value="CARD"/>
    <property type="match status" value="2"/>
</dbReference>
<proteinExistence type="predicted"/>